<gene>
    <name evidence="6" type="ORF">C2134_07185</name>
</gene>
<comment type="subcellular location">
    <subcellularLocation>
        <location evidence="5">Cell membrane</location>
        <topology evidence="5">Multi-pass membrane protein</topology>
    </subcellularLocation>
    <subcellularLocation>
        <location evidence="1">Membrane</location>
        <topology evidence="1">Multi-pass membrane protein</topology>
    </subcellularLocation>
</comment>
<dbReference type="PANTHER" id="PTHR43701">
    <property type="entry name" value="MEMBRANE TRANSPORTER PROTEIN MJ0441-RELATED"/>
    <property type="match status" value="1"/>
</dbReference>
<evidence type="ECO:0000256" key="1">
    <source>
        <dbReference type="ARBA" id="ARBA00004141"/>
    </source>
</evidence>
<keyword evidence="2 5" id="KW-0812">Transmembrane</keyword>
<feature type="transmembrane region" description="Helical" evidence="5">
    <location>
        <begin position="72"/>
        <end position="93"/>
    </location>
</feature>
<name>A0A2K4MQH3_9NEIS</name>
<protein>
    <recommendedName>
        <fullName evidence="5">Probable membrane transporter protein</fullName>
    </recommendedName>
</protein>
<organism evidence="6 7">
    <name type="scientific">Chromobacterium sinusclupearum</name>
    <dbReference type="NCBI Taxonomy" id="2077146"/>
    <lineage>
        <taxon>Bacteria</taxon>
        <taxon>Pseudomonadati</taxon>
        <taxon>Pseudomonadota</taxon>
        <taxon>Betaproteobacteria</taxon>
        <taxon>Neisseriales</taxon>
        <taxon>Chromobacteriaceae</taxon>
        <taxon>Chromobacterium</taxon>
    </lineage>
</organism>
<sequence length="255" mass="26577">MDLGYTVAGLAVGFIVGLTGVGGGSLMTPILLWFGISPATAVGTDLLYAALTKAGGVVVHHRQRHIDWRITLQLALGSVPAALLTLGLLSWLHVSPRIMDEIFRFVLGLALLLTAAAILGKPWLMKVGGRHVAKLGVGERWWPTALVGAVLGVLVTLSSIGAGALGTLALFMLYPALSTSRLVGTEIAHAVPLTLVAGLGHASMGHLDWLLLLKLLSGSLPGIWLGSKLTGKLADHWLRPALAVMLALVGGKLVL</sequence>
<reference evidence="6 7" key="1">
    <citation type="submission" date="2018-01" db="EMBL/GenBank/DDBJ databases">
        <title>Genomic Sequence of Chromobacterium MWU13-2610 from wild cranberry bogs within the Cape Cod National Seashore.</title>
        <authorList>
            <person name="O'Hara-Hanley K."/>
            <person name="Soby S."/>
            <person name="Harrison A."/>
        </authorList>
    </citation>
    <scope>NUCLEOTIDE SEQUENCE [LARGE SCALE GENOMIC DNA]</scope>
    <source>
        <strain evidence="6 7">MWU13-2610</strain>
    </source>
</reference>
<keyword evidence="3 5" id="KW-1133">Transmembrane helix</keyword>
<dbReference type="EMBL" id="PPTF01000022">
    <property type="protein sequence ID" value="POA99351.1"/>
    <property type="molecule type" value="Genomic_DNA"/>
</dbReference>
<evidence type="ECO:0000313" key="7">
    <source>
        <dbReference type="Proteomes" id="UP000236416"/>
    </source>
</evidence>
<feature type="transmembrane region" description="Helical" evidence="5">
    <location>
        <begin position="105"/>
        <end position="124"/>
    </location>
</feature>
<dbReference type="InterPro" id="IPR002781">
    <property type="entry name" value="TM_pro_TauE-like"/>
</dbReference>
<evidence type="ECO:0000256" key="5">
    <source>
        <dbReference type="RuleBase" id="RU363041"/>
    </source>
</evidence>
<feature type="transmembrane region" description="Helical" evidence="5">
    <location>
        <begin position="30"/>
        <end position="51"/>
    </location>
</feature>
<evidence type="ECO:0000256" key="2">
    <source>
        <dbReference type="ARBA" id="ARBA00022692"/>
    </source>
</evidence>
<keyword evidence="5" id="KW-1003">Cell membrane</keyword>
<feature type="transmembrane region" description="Helical" evidence="5">
    <location>
        <begin position="145"/>
        <end position="174"/>
    </location>
</feature>
<dbReference type="Pfam" id="PF01925">
    <property type="entry name" value="TauE"/>
    <property type="match status" value="1"/>
</dbReference>
<keyword evidence="7" id="KW-1185">Reference proteome</keyword>
<feature type="transmembrane region" description="Helical" evidence="5">
    <location>
        <begin position="7"/>
        <end position="24"/>
    </location>
</feature>
<evidence type="ECO:0000313" key="6">
    <source>
        <dbReference type="EMBL" id="POA99351.1"/>
    </source>
</evidence>
<dbReference type="PANTHER" id="PTHR43701:SF2">
    <property type="entry name" value="MEMBRANE TRANSPORTER PROTEIN YJNA-RELATED"/>
    <property type="match status" value="1"/>
</dbReference>
<evidence type="ECO:0000256" key="3">
    <source>
        <dbReference type="ARBA" id="ARBA00022989"/>
    </source>
</evidence>
<evidence type="ECO:0000256" key="4">
    <source>
        <dbReference type="ARBA" id="ARBA00023136"/>
    </source>
</evidence>
<dbReference type="RefSeq" id="WP_103318758.1">
    <property type="nucleotide sequence ID" value="NZ_PPTF01000022.1"/>
</dbReference>
<dbReference type="AlphaFoldDB" id="A0A2K4MQH3"/>
<proteinExistence type="inferred from homology"/>
<dbReference type="InterPro" id="IPR051598">
    <property type="entry name" value="TSUP/Inactive_protease-like"/>
</dbReference>
<comment type="similarity">
    <text evidence="5">Belongs to the 4-toluene sulfonate uptake permease (TSUP) (TC 2.A.102) family.</text>
</comment>
<comment type="caution">
    <text evidence="6">The sequence shown here is derived from an EMBL/GenBank/DDBJ whole genome shotgun (WGS) entry which is preliminary data.</text>
</comment>
<dbReference type="GO" id="GO:0005886">
    <property type="term" value="C:plasma membrane"/>
    <property type="evidence" value="ECO:0007669"/>
    <property type="project" value="UniProtKB-SubCell"/>
</dbReference>
<accession>A0A2K4MQH3</accession>
<dbReference type="Proteomes" id="UP000236416">
    <property type="component" value="Unassembled WGS sequence"/>
</dbReference>
<keyword evidence="4 5" id="KW-0472">Membrane</keyword>